<comment type="caution">
    <text evidence="4">The sequence shown here is derived from an EMBL/GenBank/DDBJ whole genome shotgun (WGS) entry which is preliminary data.</text>
</comment>
<sequence>MSNLKKLTPYILLTLLIASLTSTMIVALAQVPVQIVSVTTPAYPGEPVVVTMDIGLATTVTVRLCNDSVCSSVWAEQVFVPPTAGRYTITLTLPEKPAGLVNHNSTYRSGWVVVYTVFGGIAEQFYIAPKIKVSPMATTVVNPDGTSRTVTVEFLGYVPGDTVSTVVFAGPATYPATVTASIGTNGYGSASVNLLTITGQGIPRGIYRVYGVGTQTSDLKKAKNGTLEIRPQAIITPKEGNGRCDASVCDLTGVAITGYGFDPNVAIVKIELLNINFTNVKYVFTPLTGFATSAQGYFSLSNLKQYIAGGKGTNMTAGLYIPIVYEAPLPKTLTNTSTIDLKKVGSVVISETTILGALGTRASVRATSYVDGTLDYVVKASSMAFTKTEVLRINITYAGKKYQLAANIEGDKVRFALYNTTTIPYVTLFSDTASTAYNAGLGAYTANVSFNVVPTSYVLTAPPTPGAYKFWATFYNYTNQILLVLREWSFVVTKANLTIVYTNKDTGVTVSRFYVHPTNMSIVDTLVTISTLKFKDAGIEWSVNWKYDPSTKIATLTVEGKPLEGPSFEFRTTYYIVRPLLVLITPLPVLPGQTVTIAAYGYAPGAFWGHTPPGQDDNYLEVSWEKIVKLATVKLGKDGNRTFTITIPSDASFGVHYIWGVDKWNYEYTLAVIVGAKAYYTVVPVPPYAIPKEPIVSAGYDNKRVTVCPCPETIVGLSYCAKCVAYTGRCDYLGDELKVIISGASPGETFTIYFGGTPIRTVKANASTVEVSFIVPTVPEGDYVIVAVGTVSGSITITDYFNGTKFIPRPVMVRPKILLLDLSKYYLPVLVGPGFVRVLGTGFRPGVSFVGMLVNNTDAAFVLNTQVQRWSADERGVLINTYSKDIVPGLYIPALEPGAYEIKLLYVVGNEVKSTLPGSVFVINNLSTVATKSDIEALRSAILSRLDAMASAVEAARNAAVGAQEALAPLRTALENLINTRATELKTAIDSLSKFVSANMANKTDIKTLTTSMTTAIAAVTSAVNNVAVAVSDLRTVVATKSDVQALSEVLRKLDVLSSDLDEAIKTLQALQTALNALKALEPALGDVKNAVNDVKSSVESALGALSQARSEIEKLRTDVSGLRTDVTGVRTDISNVINAVNSVGATITDVRTGIDAVKSDLSAFKADMAGRLTNIDSKISTVDDGVGTLRTLVVVALVFAVIAAAAAIYATVAISRALAK</sequence>
<keyword evidence="2" id="KW-0812">Transmembrane</keyword>
<keyword evidence="2" id="KW-1133">Transmembrane helix</keyword>
<dbReference type="EMBL" id="DTCK01000041">
    <property type="protein sequence ID" value="HGQ36498.1"/>
    <property type="molecule type" value="Genomic_DNA"/>
</dbReference>
<feature type="coiled-coil region" evidence="1">
    <location>
        <begin position="1054"/>
        <end position="1126"/>
    </location>
</feature>
<name>A0A7C4NLK0_9CREN</name>
<keyword evidence="2" id="KW-0472">Membrane</keyword>
<evidence type="ECO:0000313" key="4">
    <source>
        <dbReference type="EMBL" id="HGQ63866.1"/>
    </source>
</evidence>
<gene>
    <name evidence="4" type="ORF">ENU08_01300</name>
    <name evidence="3" type="ORF">ENU41_07490</name>
</gene>
<protein>
    <submittedName>
        <fullName evidence="4">Uncharacterized protein</fullName>
    </submittedName>
</protein>
<evidence type="ECO:0000256" key="2">
    <source>
        <dbReference type="SAM" id="Phobius"/>
    </source>
</evidence>
<accession>A0A7C4NLK0</accession>
<feature type="transmembrane region" description="Helical" evidence="2">
    <location>
        <begin position="1193"/>
        <end position="1215"/>
    </location>
</feature>
<evidence type="ECO:0000313" key="3">
    <source>
        <dbReference type="EMBL" id="HGQ36498.1"/>
    </source>
</evidence>
<evidence type="ECO:0000256" key="1">
    <source>
        <dbReference type="SAM" id="Coils"/>
    </source>
</evidence>
<organism evidence="4">
    <name type="scientific">Ignisphaera aggregans</name>
    <dbReference type="NCBI Taxonomy" id="334771"/>
    <lineage>
        <taxon>Archaea</taxon>
        <taxon>Thermoproteota</taxon>
        <taxon>Thermoprotei</taxon>
        <taxon>Desulfurococcales</taxon>
        <taxon>Desulfurococcaceae</taxon>
        <taxon>Ignisphaera</taxon>
    </lineage>
</organism>
<keyword evidence="1" id="KW-0175">Coiled coil</keyword>
<dbReference type="Gene3D" id="1.10.287.1490">
    <property type="match status" value="1"/>
</dbReference>
<proteinExistence type="predicted"/>
<dbReference type="EMBL" id="DTBD01000009">
    <property type="protein sequence ID" value="HGQ63866.1"/>
    <property type="molecule type" value="Genomic_DNA"/>
</dbReference>
<dbReference type="AlphaFoldDB" id="A0A7C4NLK0"/>
<reference evidence="4" key="1">
    <citation type="journal article" date="2020" name="mSystems">
        <title>Genome- and Community-Level Interaction Insights into Carbon Utilization and Element Cycling Functions of Hydrothermarchaeota in Hydrothermal Sediment.</title>
        <authorList>
            <person name="Zhou Z."/>
            <person name="Liu Y."/>
            <person name="Xu W."/>
            <person name="Pan J."/>
            <person name="Luo Z.H."/>
            <person name="Li M."/>
        </authorList>
    </citation>
    <scope>NUCLEOTIDE SEQUENCE [LARGE SCALE GENOMIC DNA]</scope>
    <source>
        <strain evidence="4">SpSt-637</strain>
        <strain evidence="3">SpSt-667</strain>
    </source>
</reference>